<keyword evidence="7 10" id="KW-0573">Peptidoglycan synthesis</keyword>
<dbReference type="AlphaFoldDB" id="A0A3R6UZX2"/>
<comment type="pathway">
    <text evidence="10 11">Cell wall biogenesis; peptidoglycan biosynthesis.</text>
</comment>
<dbReference type="OrthoDB" id="9801978at2"/>
<dbReference type="PANTHER" id="PTHR43024:SF1">
    <property type="entry name" value="UDP-N-ACETYLMURAMOYL-TRIPEPTIDE--D-ALANYL-D-ALANINE LIGASE"/>
    <property type="match status" value="1"/>
</dbReference>
<dbReference type="EC" id="6.3.2.10" evidence="10 11"/>
<dbReference type="GO" id="GO:0005737">
    <property type="term" value="C:cytoplasm"/>
    <property type="evidence" value="ECO:0007669"/>
    <property type="project" value="UniProtKB-SubCell"/>
</dbReference>
<comment type="similarity">
    <text evidence="10">Belongs to the MurCDEF family. MurF subfamily.</text>
</comment>
<dbReference type="Proteomes" id="UP000284109">
    <property type="component" value="Unassembled WGS sequence"/>
</dbReference>
<evidence type="ECO:0000256" key="11">
    <source>
        <dbReference type="RuleBase" id="RU004136"/>
    </source>
</evidence>
<dbReference type="RefSeq" id="WP_118899545.1">
    <property type="nucleotide sequence ID" value="NZ_QOCR01000001.1"/>
</dbReference>
<keyword evidence="4 10" id="KW-0547">Nucleotide-binding</keyword>
<dbReference type="UniPathway" id="UPA00219"/>
<dbReference type="InterPro" id="IPR036565">
    <property type="entry name" value="Mur-like_cat_sf"/>
</dbReference>
<dbReference type="InterPro" id="IPR035911">
    <property type="entry name" value="MurE/MurF_N"/>
</dbReference>
<feature type="domain" description="Mur ligase central" evidence="13">
    <location>
        <begin position="109"/>
        <end position="293"/>
    </location>
</feature>
<protein>
    <recommendedName>
        <fullName evidence="10 11">UDP-N-acetylmuramoyl-tripeptide--D-alanyl-D-alanine ligase</fullName>
        <ecNumber evidence="10 11">6.3.2.10</ecNumber>
    </recommendedName>
    <alternativeName>
        <fullName evidence="10">D-alanyl-D-alanine-adding enzyme</fullName>
    </alternativeName>
</protein>
<keyword evidence="3 10" id="KW-0132">Cell division</keyword>
<evidence type="ECO:0000256" key="9">
    <source>
        <dbReference type="ARBA" id="ARBA00023316"/>
    </source>
</evidence>
<dbReference type="Gene3D" id="3.40.1190.10">
    <property type="entry name" value="Mur-like, catalytic domain"/>
    <property type="match status" value="1"/>
</dbReference>
<dbReference type="GO" id="GO:0005524">
    <property type="term" value="F:ATP binding"/>
    <property type="evidence" value="ECO:0007669"/>
    <property type="project" value="UniProtKB-UniRule"/>
</dbReference>
<feature type="binding site" evidence="10">
    <location>
        <begin position="111"/>
        <end position="117"/>
    </location>
    <ligand>
        <name>ATP</name>
        <dbReference type="ChEBI" id="CHEBI:30616"/>
    </ligand>
</feature>
<evidence type="ECO:0000259" key="12">
    <source>
        <dbReference type="Pfam" id="PF02875"/>
    </source>
</evidence>
<evidence type="ECO:0000256" key="3">
    <source>
        <dbReference type="ARBA" id="ARBA00022618"/>
    </source>
</evidence>
<evidence type="ECO:0000259" key="13">
    <source>
        <dbReference type="Pfam" id="PF08245"/>
    </source>
</evidence>
<evidence type="ECO:0000256" key="2">
    <source>
        <dbReference type="ARBA" id="ARBA00022598"/>
    </source>
</evidence>
<dbReference type="GO" id="GO:0009252">
    <property type="term" value="P:peptidoglycan biosynthetic process"/>
    <property type="evidence" value="ECO:0007669"/>
    <property type="project" value="UniProtKB-UniRule"/>
</dbReference>
<keyword evidence="5 10" id="KW-0067">ATP-binding</keyword>
<reference evidence="14 15" key="1">
    <citation type="submission" date="2018-07" db="EMBL/GenBank/DDBJ databases">
        <title>Genome sequences of six Lactobacillus spp. isolated from bumble bee guts.</title>
        <authorList>
            <person name="Motta E.V.S."/>
            <person name="Moran N.A."/>
        </authorList>
    </citation>
    <scope>NUCLEOTIDE SEQUENCE [LARGE SCALE GENOMIC DNA]</scope>
    <source>
        <strain evidence="14 15">BI-1.1</strain>
    </source>
</reference>
<dbReference type="SUPFAM" id="SSF53623">
    <property type="entry name" value="MurD-like peptide ligases, catalytic domain"/>
    <property type="match status" value="1"/>
</dbReference>
<gene>
    <name evidence="10" type="primary">murF</name>
    <name evidence="14" type="ORF">DS831_01025</name>
</gene>
<keyword evidence="15" id="KW-1185">Reference proteome</keyword>
<evidence type="ECO:0000256" key="1">
    <source>
        <dbReference type="ARBA" id="ARBA00022490"/>
    </source>
</evidence>
<dbReference type="Pfam" id="PF02875">
    <property type="entry name" value="Mur_ligase_C"/>
    <property type="match status" value="1"/>
</dbReference>
<dbReference type="GO" id="GO:0051301">
    <property type="term" value="P:cell division"/>
    <property type="evidence" value="ECO:0007669"/>
    <property type="project" value="UniProtKB-KW"/>
</dbReference>
<comment type="catalytic activity">
    <reaction evidence="11">
        <text>D-alanyl-D-alanine + UDP-N-acetyl-alpha-D-muramoyl-L-alanyl-gamma-D-glutamyl-meso-2,6-diaminopimelate + ATP = UDP-N-acetyl-alpha-D-muramoyl-L-alanyl-gamma-D-glutamyl-meso-2,6-diaminopimeloyl-D-alanyl-D-alanine + ADP + phosphate + H(+)</text>
        <dbReference type="Rhea" id="RHEA:28374"/>
        <dbReference type="ChEBI" id="CHEBI:15378"/>
        <dbReference type="ChEBI" id="CHEBI:30616"/>
        <dbReference type="ChEBI" id="CHEBI:43474"/>
        <dbReference type="ChEBI" id="CHEBI:57822"/>
        <dbReference type="ChEBI" id="CHEBI:61386"/>
        <dbReference type="ChEBI" id="CHEBI:83905"/>
        <dbReference type="ChEBI" id="CHEBI:456216"/>
        <dbReference type="EC" id="6.3.2.10"/>
    </reaction>
</comment>
<evidence type="ECO:0000313" key="14">
    <source>
        <dbReference type="EMBL" id="RHW51943.1"/>
    </source>
</evidence>
<comment type="caution">
    <text evidence="14">The sequence shown here is derived from an EMBL/GenBank/DDBJ whole genome shotgun (WGS) entry which is preliminary data.</text>
</comment>
<comment type="function">
    <text evidence="10 11">Involved in cell wall formation. Catalyzes the final step in the synthesis of UDP-N-acetylmuramoyl-pentapeptide, the precursor of murein.</text>
</comment>
<evidence type="ECO:0000256" key="8">
    <source>
        <dbReference type="ARBA" id="ARBA00023306"/>
    </source>
</evidence>
<organism evidence="14 15">
    <name type="scientific">Bombilactobacillus bombi</name>
    <dbReference type="NCBI Taxonomy" id="1303590"/>
    <lineage>
        <taxon>Bacteria</taxon>
        <taxon>Bacillati</taxon>
        <taxon>Bacillota</taxon>
        <taxon>Bacilli</taxon>
        <taxon>Lactobacillales</taxon>
        <taxon>Lactobacillaceae</taxon>
        <taxon>Bombilactobacillus</taxon>
    </lineage>
</organism>
<keyword evidence="9 10" id="KW-0961">Cell wall biogenesis/degradation</keyword>
<evidence type="ECO:0000256" key="6">
    <source>
        <dbReference type="ARBA" id="ARBA00022960"/>
    </source>
</evidence>
<dbReference type="GO" id="GO:0071555">
    <property type="term" value="P:cell wall organization"/>
    <property type="evidence" value="ECO:0007669"/>
    <property type="project" value="UniProtKB-KW"/>
</dbReference>
<dbReference type="Gene3D" id="3.40.1390.10">
    <property type="entry name" value="MurE/MurF, N-terminal domain"/>
    <property type="match status" value="1"/>
</dbReference>
<evidence type="ECO:0000256" key="5">
    <source>
        <dbReference type="ARBA" id="ARBA00022840"/>
    </source>
</evidence>
<dbReference type="InterPro" id="IPR036615">
    <property type="entry name" value="Mur_ligase_C_dom_sf"/>
</dbReference>
<keyword evidence="2 10" id="KW-0436">Ligase</keyword>
<dbReference type="InterPro" id="IPR004101">
    <property type="entry name" value="Mur_ligase_C"/>
</dbReference>
<evidence type="ECO:0000256" key="4">
    <source>
        <dbReference type="ARBA" id="ARBA00022741"/>
    </source>
</evidence>
<keyword evidence="8 10" id="KW-0131">Cell cycle</keyword>
<keyword evidence="6 10" id="KW-0133">Cell shape</keyword>
<evidence type="ECO:0000256" key="7">
    <source>
        <dbReference type="ARBA" id="ARBA00022984"/>
    </source>
</evidence>
<evidence type="ECO:0000313" key="15">
    <source>
        <dbReference type="Proteomes" id="UP000284109"/>
    </source>
</evidence>
<dbReference type="SUPFAM" id="SSF53244">
    <property type="entry name" value="MurD-like peptide ligases, peptide-binding domain"/>
    <property type="match status" value="1"/>
</dbReference>
<dbReference type="PANTHER" id="PTHR43024">
    <property type="entry name" value="UDP-N-ACETYLMURAMOYL-TRIPEPTIDE--D-ALANYL-D-ALANINE LIGASE"/>
    <property type="match status" value="1"/>
</dbReference>
<dbReference type="GO" id="GO:0008360">
    <property type="term" value="P:regulation of cell shape"/>
    <property type="evidence" value="ECO:0007669"/>
    <property type="project" value="UniProtKB-KW"/>
</dbReference>
<dbReference type="GO" id="GO:0047480">
    <property type="term" value="F:UDP-N-acetylmuramoyl-tripeptide-D-alanyl-D-alanine ligase activity"/>
    <property type="evidence" value="ECO:0007669"/>
    <property type="project" value="UniProtKB-UniRule"/>
</dbReference>
<comment type="catalytic activity">
    <reaction evidence="10">
        <text>UDP-N-acetyl-alpha-D-muramoyl-L-alanyl-gamma-D-glutamyl-L-lysine + D-alanyl-D-alanine + ATP = UDP-N-acetyl-alpha-D-muramoyl-L-alanyl-gamma-D-glutamyl-L-lysyl-D-alanyl-D-alanine + ADP + phosphate + H(+)</text>
        <dbReference type="Rhea" id="RHEA:16085"/>
        <dbReference type="ChEBI" id="CHEBI:15378"/>
        <dbReference type="ChEBI" id="CHEBI:30616"/>
        <dbReference type="ChEBI" id="CHEBI:43474"/>
        <dbReference type="ChEBI" id="CHEBI:57822"/>
        <dbReference type="ChEBI" id="CHEBI:70758"/>
        <dbReference type="ChEBI" id="CHEBI:83903"/>
        <dbReference type="ChEBI" id="CHEBI:456216"/>
        <dbReference type="EC" id="6.3.2.10"/>
    </reaction>
</comment>
<accession>A0A3R6UZX2</accession>
<dbReference type="GO" id="GO:0008766">
    <property type="term" value="F:UDP-N-acetylmuramoylalanyl-D-glutamyl-2,6-diaminopimelate-D-alanyl-D-alanine ligase activity"/>
    <property type="evidence" value="ECO:0007669"/>
    <property type="project" value="RHEA"/>
</dbReference>
<dbReference type="InterPro" id="IPR005863">
    <property type="entry name" value="UDP-N-AcMur_synth"/>
</dbReference>
<dbReference type="HAMAP" id="MF_02019">
    <property type="entry name" value="MurF"/>
    <property type="match status" value="1"/>
</dbReference>
<dbReference type="EMBL" id="QOCR01000001">
    <property type="protein sequence ID" value="RHW51943.1"/>
    <property type="molecule type" value="Genomic_DNA"/>
</dbReference>
<dbReference type="Gene3D" id="3.90.190.20">
    <property type="entry name" value="Mur ligase, C-terminal domain"/>
    <property type="match status" value="1"/>
</dbReference>
<comment type="subcellular location">
    <subcellularLocation>
        <location evidence="10 11">Cytoplasm</location>
    </subcellularLocation>
</comment>
<proteinExistence type="inferred from homology"/>
<sequence length="454" mass="49871">MQMNLTEIAQALGIDTKLIVTDSIITNVVFDSRKATAGSLFVPLIAARDGHDFVQAAFDNGASATLWQQDHSVPETVTNNYLVVKDTLAALQKLSYYYLHKINPQVVAITGSNGKTTTKDMTAAVLAQKYQVVKTQANHNNEIGVPITILSMAADTQILVVEMGMDRAGQLAALSALVQPDVAVITMIGEAHIEFFGTRDKIADAKMEITQSLKTTGTFIYNGDEPLLRQRARNITQKQLTFGQSAQNDLTIASIMPAKKQTTFSTNIDPQQQIVIPMLGDYNVDNALAAILVGRCYQVEFAQIKTALEHFQPTKNRTQWLQATNGAQILSDVYNANPTAMIDVINNFSQVPTTGRRILVLGDMLELGQQAAYLHAQIGQAISEEKIAAVYLYGELMQSLKTALAERLPVYYFKSGQMEDLIEKLQEDLQPTDLVLLKASNGLHLDRVLQALVK</sequence>
<dbReference type="SUPFAM" id="SSF63418">
    <property type="entry name" value="MurE/MurF N-terminal domain"/>
    <property type="match status" value="1"/>
</dbReference>
<name>A0A3R6UZX2_9LACO</name>
<dbReference type="InterPro" id="IPR051046">
    <property type="entry name" value="MurCDEF_CellWall_CoF430Synth"/>
</dbReference>
<keyword evidence="1 10" id="KW-0963">Cytoplasm</keyword>
<dbReference type="Pfam" id="PF08245">
    <property type="entry name" value="Mur_ligase_M"/>
    <property type="match status" value="1"/>
</dbReference>
<dbReference type="NCBIfam" id="TIGR01143">
    <property type="entry name" value="murF"/>
    <property type="match status" value="1"/>
</dbReference>
<dbReference type="InterPro" id="IPR013221">
    <property type="entry name" value="Mur_ligase_cen"/>
</dbReference>
<feature type="domain" description="Mur ligase C-terminal" evidence="12">
    <location>
        <begin position="317"/>
        <end position="440"/>
    </location>
</feature>
<evidence type="ECO:0000256" key="10">
    <source>
        <dbReference type="HAMAP-Rule" id="MF_02019"/>
    </source>
</evidence>